<feature type="DNA-binding region" description="OmpR/PhoB-type" evidence="8">
    <location>
        <begin position="131"/>
        <end position="229"/>
    </location>
</feature>
<comment type="subcellular location">
    <subcellularLocation>
        <location evidence="1">Cytoplasm</location>
    </subcellularLocation>
</comment>
<gene>
    <name evidence="12" type="ORF">BBD40_06670</name>
    <name evidence="11" type="ORF">BBD41_28995</name>
</gene>
<evidence type="ECO:0000313" key="11">
    <source>
        <dbReference type="EMBL" id="ANY76287.1"/>
    </source>
</evidence>
<keyword evidence="5 8" id="KW-0238">DNA-binding</keyword>
<dbReference type="PROSITE" id="PS51755">
    <property type="entry name" value="OMPR_PHOB"/>
    <property type="match status" value="1"/>
</dbReference>
<evidence type="ECO:0000256" key="4">
    <source>
        <dbReference type="ARBA" id="ARBA00023015"/>
    </source>
</evidence>
<dbReference type="SMART" id="SM00448">
    <property type="entry name" value="REC"/>
    <property type="match status" value="1"/>
</dbReference>
<keyword evidence="3" id="KW-0902">Two-component regulatory system</keyword>
<dbReference type="InterPro" id="IPR011006">
    <property type="entry name" value="CheY-like_superfamily"/>
</dbReference>
<dbReference type="EMBL" id="MRVI01000001">
    <property type="protein sequence ID" value="OOC61570.1"/>
    <property type="molecule type" value="Genomic_DNA"/>
</dbReference>
<dbReference type="RefSeq" id="WP_077566375.1">
    <property type="nucleotide sequence ID" value="NZ_CP016809.1"/>
</dbReference>
<evidence type="ECO:0000256" key="6">
    <source>
        <dbReference type="ARBA" id="ARBA00023163"/>
    </source>
</evidence>
<dbReference type="GO" id="GO:0005829">
    <property type="term" value="C:cytosol"/>
    <property type="evidence" value="ECO:0007669"/>
    <property type="project" value="TreeGrafter"/>
</dbReference>
<evidence type="ECO:0000313" key="13">
    <source>
        <dbReference type="Proteomes" id="UP000189059"/>
    </source>
</evidence>
<name>A0A1B2E8N4_9BACL</name>
<feature type="domain" description="Response regulatory" evidence="9">
    <location>
        <begin position="4"/>
        <end position="117"/>
    </location>
</feature>
<evidence type="ECO:0000313" key="12">
    <source>
        <dbReference type="EMBL" id="OOC61570.1"/>
    </source>
</evidence>
<dbReference type="PANTHER" id="PTHR48111">
    <property type="entry name" value="REGULATOR OF RPOS"/>
    <property type="match status" value="1"/>
</dbReference>
<keyword evidence="6" id="KW-0804">Transcription</keyword>
<dbReference type="OrthoDB" id="9790442at2"/>
<evidence type="ECO:0000256" key="3">
    <source>
        <dbReference type="ARBA" id="ARBA00023012"/>
    </source>
</evidence>
<evidence type="ECO:0000259" key="10">
    <source>
        <dbReference type="PROSITE" id="PS51755"/>
    </source>
</evidence>
<dbReference type="InterPro" id="IPR039420">
    <property type="entry name" value="WalR-like"/>
</dbReference>
<dbReference type="Pfam" id="PF00486">
    <property type="entry name" value="Trans_reg_C"/>
    <property type="match status" value="1"/>
</dbReference>
<dbReference type="Gene3D" id="3.40.50.2300">
    <property type="match status" value="1"/>
</dbReference>
<dbReference type="SMART" id="SM00862">
    <property type="entry name" value="Trans_reg_C"/>
    <property type="match status" value="1"/>
</dbReference>
<dbReference type="GO" id="GO:0000976">
    <property type="term" value="F:transcription cis-regulatory region binding"/>
    <property type="evidence" value="ECO:0007669"/>
    <property type="project" value="TreeGrafter"/>
</dbReference>
<dbReference type="KEGG" id="pib:BBD41_28995"/>
<evidence type="ECO:0000256" key="7">
    <source>
        <dbReference type="PROSITE-ProRule" id="PRU00169"/>
    </source>
</evidence>
<evidence type="ECO:0000256" key="1">
    <source>
        <dbReference type="ARBA" id="ARBA00004496"/>
    </source>
</evidence>
<dbReference type="GO" id="GO:0000156">
    <property type="term" value="F:phosphorelay response regulator activity"/>
    <property type="evidence" value="ECO:0007669"/>
    <property type="project" value="TreeGrafter"/>
</dbReference>
<dbReference type="CDD" id="cd00383">
    <property type="entry name" value="trans_reg_C"/>
    <property type="match status" value="1"/>
</dbReference>
<dbReference type="SUPFAM" id="SSF52172">
    <property type="entry name" value="CheY-like"/>
    <property type="match status" value="1"/>
</dbReference>
<keyword evidence="13" id="KW-1185">Reference proteome</keyword>
<proteinExistence type="predicted"/>
<dbReference type="PROSITE" id="PS50110">
    <property type="entry name" value="RESPONSE_REGULATORY"/>
    <property type="match status" value="1"/>
</dbReference>
<keyword evidence="4" id="KW-0805">Transcription regulation</keyword>
<dbReference type="PANTHER" id="PTHR48111:SF10">
    <property type="entry name" value="STAGE 0 SPORULATION PROTEIN A HOMOLOG"/>
    <property type="match status" value="1"/>
</dbReference>
<dbReference type="InterPro" id="IPR001789">
    <property type="entry name" value="Sig_transdc_resp-reg_receiver"/>
</dbReference>
<reference evidence="12 13" key="2">
    <citation type="submission" date="2016-12" db="EMBL/GenBank/DDBJ databases">
        <title>Genome sequencing and description of Paenibacillus sp. nov. from high altitude lake in the Indian Trans- Himalayas.</title>
        <authorList>
            <person name="Kiran S."/>
            <person name="Swarnkar M.K."/>
            <person name="Rana A."/>
            <person name="Tewari R."/>
            <person name="Gulati A."/>
        </authorList>
    </citation>
    <scope>NUCLEOTIDE SEQUENCE [LARGE SCALE GENOMIC DNA]</scope>
    <source>
        <strain evidence="12 13">IHBB 9951</strain>
    </source>
</reference>
<dbReference type="AlphaFoldDB" id="A0A1B2E8N4"/>
<dbReference type="Gene3D" id="1.10.10.10">
    <property type="entry name" value="Winged helix-like DNA-binding domain superfamily/Winged helix DNA-binding domain"/>
    <property type="match status" value="1"/>
</dbReference>
<reference evidence="11" key="1">
    <citation type="submission" date="2016-08" db="EMBL/GenBank/DDBJ databases">
        <title>Complete Genome Seqeunce of Paenibacillus sp. nov. IHBB 9852 from high altitute lake of Indian trans-Himalayas.</title>
        <authorList>
            <person name="Kiran S."/>
            <person name="Swarnkar M.K."/>
            <person name="Rana A."/>
            <person name="Tewari R."/>
            <person name="Gulati A."/>
        </authorList>
    </citation>
    <scope>NUCLEOTIDE SEQUENCE [LARGE SCALE GENOMIC DNA]</scope>
    <source>
        <strain evidence="11">IHBB 9852</strain>
    </source>
</reference>
<dbReference type="Proteomes" id="UP000189059">
    <property type="component" value="Unassembled WGS sequence"/>
</dbReference>
<dbReference type="FunFam" id="3.40.50.2300:FF:000001">
    <property type="entry name" value="DNA-binding response regulator PhoB"/>
    <property type="match status" value="1"/>
</dbReference>
<dbReference type="EMBL" id="CP016809">
    <property type="protein sequence ID" value="ANY76287.1"/>
    <property type="molecule type" value="Genomic_DNA"/>
</dbReference>
<dbReference type="Gene3D" id="6.10.250.690">
    <property type="match status" value="1"/>
</dbReference>
<evidence type="ECO:0000256" key="5">
    <source>
        <dbReference type="ARBA" id="ARBA00023125"/>
    </source>
</evidence>
<protein>
    <submittedName>
        <fullName evidence="11">DNA-binding response regulator</fullName>
    </submittedName>
</protein>
<feature type="modified residue" description="4-aspartylphosphate" evidence="7">
    <location>
        <position position="53"/>
    </location>
</feature>
<keyword evidence="2 7" id="KW-0597">Phosphoprotein</keyword>
<evidence type="ECO:0000259" key="9">
    <source>
        <dbReference type="PROSITE" id="PS50110"/>
    </source>
</evidence>
<evidence type="ECO:0000256" key="8">
    <source>
        <dbReference type="PROSITE-ProRule" id="PRU01091"/>
    </source>
</evidence>
<dbReference type="FunFam" id="1.10.10.10:FF:000018">
    <property type="entry name" value="DNA-binding response regulator ResD"/>
    <property type="match status" value="1"/>
</dbReference>
<dbReference type="InterPro" id="IPR001867">
    <property type="entry name" value="OmpR/PhoB-type_DNA-bd"/>
</dbReference>
<dbReference type="GO" id="GO:0032993">
    <property type="term" value="C:protein-DNA complex"/>
    <property type="evidence" value="ECO:0007669"/>
    <property type="project" value="TreeGrafter"/>
</dbReference>
<dbReference type="Pfam" id="PF00072">
    <property type="entry name" value="Response_reg"/>
    <property type="match status" value="1"/>
</dbReference>
<organism evidence="11">
    <name type="scientific">Paenibacillus ihbetae</name>
    <dbReference type="NCBI Taxonomy" id="1870820"/>
    <lineage>
        <taxon>Bacteria</taxon>
        <taxon>Bacillati</taxon>
        <taxon>Bacillota</taxon>
        <taxon>Bacilli</taxon>
        <taxon>Bacillales</taxon>
        <taxon>Paenibacillaceae</taxon>
        <taxon>Paenibacillus</taxon>
    </lineage>
</organism>
<accession>A0A1B2E8N4</accession>
<dbReference type="InterPro" id="IPR036388">
    <property type="entry name" value="WH-like_DNA-bd_sf"/>
</dbReference>
<evidence type="ECO:0000256" key="2">
    <source>
        <dbReference type="ARBA" id="ARBA00022553"/>
    </source>
</evidence>
<dbReference type="GO" id="GO:0006355">
    <property type="term" value="P:regulation of DNA-templated transcription"/>
    <property type="evidence" value="ECO:0007669"/>
    <property type="project" value="InterPro"/>
</dbReference>
<feature type="domain" description="OmpR/PhoB-type" evidence="10">
    <location>
        <begin position="131"/>
        <end position="229"/>
    </location>
</feature>
<dbReference type="CDD" id="cd17574">
    <property type="entry name" value="REC_OmpR"/>
    <property type="match status" value="1"/>
</dbReference>
<sequence length="229" mass="26240">MNANILVVDDDPEIVRLVELALRQEGHNVFTAATGLEALRCFQEQEIDLVIVDVMMPEMDGLTFSKEVRKTENVPILMLSAKSEDMDKIEGLLIGADDYMTKPFHLLELIVRVKALLRRAYPAKNNPSQGSSVLQFGPLTIDHKRYEVRYNEEKIVLTAKEFDILYLLASHPGQVFPAEDIFQKVWKEKYYEGNNTVMVHISNLREKVDKLLGYKLIQTVWGVGYKIEI</sequence>